<evidence type="ECO:0000256" key="1">
    <source>
        <dbReference type="ARBA" id="ARBA00008056"/>
    </source>
</evidence>
<dbReference type="OrthoDB" id="406156at2759"/>
<accession>A0A8H3G4N9</accession>
<gene>
    <name evidence="4" type="ORF">HETSPECPRED_000781</name>
</gene>
<evidence type="ECO:0000313" key="5">
    <source>
        <dbReference type="Proteomes" id="UP000664521"/>
    </source>
</evidence>
<sequence>MKWGFVFIRGEALGFSPQVIEDTFDLACNFFRSPVAEKNKCHISPNNMGYSSMRSEILDQGNQKVSTVLSYLCEACSLAINQRRAFNIGEFMDGQAQQPLPEILKARESDLGHFAGLCHNLCIQLLRRFALGLKIRDEEGGKEWFTPRHDPSRGHSGTILRLLYYPALAAGAFDYDAASDIRAGAHSDYGSLTLLFQRPSQSGLEIMTQEELWAPVPIFPPGTESDPFPPILVNVGDLLSYWTNGLLKSTVHRVVFPEGNGEDRFSIAYFCHPVDDVPLVAIPSDLVASQTTKDDSVGANGRLTAAGHLESRLAATYGWRTQADPARD</sequence>
<feature type="domain" description="Fe2OG dioxygenase" evidence="3">
    <location>
        <begin position="155"/>
        <end position="273"/>
    </location>
</feature>
<reference evidence="4" key="1">
    <citation type="submission" date="2021-03" db="EMBL/GenBank/DDBJ databases">
        <authorList>
            <person name="Tagirdzhanova G."/>
        </authorList>
    </citation>
    <scope>NUCLEOTIDE SEQUENCE</scope>
</reference>
<dbReference type="PROSITE" id="PS51471">
    <property type="entry name" value="FE2OG_OXY"/>
    <property type="match status" value="1"/>
</dbReference>
<keyword evidence="2" id="KW-0479">Metal-binding</keyword>
<proteinExistence type="inferred from homology"/>
<keyword evidence="5" id="KW-1185">Reference proteome</keyword>
<dbReference type="Pfam" id="PF14226">
    <property type="entry name" value="DIOX_N"/>
    <property type="match status" value="1"/>
</dbReference>
<dbReference type="AlphaFoldDB" id="A0A8H3G4N9"/>
<protein>
    <recommendedName>
        <fullName evidence="3">Fe2OG dioxygenase domain-containing protein</fullName>
    </recommendedName>
</protein>
<dbReference type="GO" id="GO:0044283">
    <property type="term" value="P:small molecule biosynthetic process"/>
    <property type="evidence" value="ECO:0007669"/>
    <property type="project" value="UniProtKB-ARBA"/>
</dbReference>
<dbReference type="Proteomes" id="UP000664521">
    <property type="component" value="Unassembled WGS sequence"/>
</dbReference>
<evidence type="ECO:0000256" key="2">
    <source>
        <dbReference type="RuleBase" id="RU003682"/>
    </source>
</evidence>
<dbReference type="PANTHER" id="PTHR47990">
    <property type="entry name" value="2-OXOGLUTARATE (2OG) AND FE(II)-DEPENDENT OXYGENASE SUPERFAMILY PROTEIN-RELATED"/>
    <property type="match status" value="1"/>
</dbReference>
<dbReference type="Pfam" id="PF03171">
    <property type="entry name" value="2OG-FeII_Oxy"/>
    <property type="match status" value="1"/>
</dbReference>
<organism evidence="4 5">
    <name type="scientific">Heterodermia speciosa</name>
    <dbReference type="NCBI Taxonomy" id="116794"/>
    <lineage>
        <taxon>Eukaryota</taxon>
        <taxon>Fungi</taxon>
        <taxon>Dikarya</taxon>
        <taxon>Ascomycota</taxon>
        <taxon>Pezizomycotina</taxon>
        <taxon>Lecanoromycetes</taxon>
        <taxon>OSLEUM clade</taxon>
        <taxon>Lecanoromycetidae</taxon>
        <taxon>Caliciales</taxon>
        <taxon>Physciaceae</taxon>
        <taxon>Heterodermia</taxon>
    </lineage>
</organism>
<dbReference type="InterPro" id="IPR044861">
    <property type="entry name" value="IPNS-like_FE2OG_OXY"/>
</dbReference>
<dbReference type="GO" id="GO:0046872">
    <property type="term" value="F:metal ion binding"/>
    <property type="evidence" value="ECO:0007669"/>
    <property type="project" value="UniProtKB-KW"/>
</dbReference>
<dbReference type="InterPro" id="IPR050231">
    <property type="entry name" value="Iron_ascorbate_oxido_reductase"/>
</dbReference>
<dbReference type="InterPro" id="IPR027443">
    <property type="entry name" value="IPNS-like_sf"/>
</dbReference>
<dbReference type="InterPro" id="IPR026992">
    <property type="entry name" value="DIOX_N"/>
</dbReference>
<dbReference type="GO" id="GO:0016491">
    <property type="term" value="F:oxidoreductase activity"/>
    <property type="evidence" value="ECO:0007669"/>
    <property type="project" value="UniProtKB-KW"/>
</dbReference>
<dbReference type="Gene3D" id="2.60.120.330">
    <property type="entry name" value="B-lactam Antibiotic, Isopenicillin N Synthase, Chain"/>
    <property type="match status" value="1"/>
</dbReference>
<name>A0A8H3G4N9_9LECA</name>
<dbReference type="InterPro" id="IPR005123">
    <property type="entry name" value="Oxoglu/Fe-dep_dioxygenase_dom"/>
</dbReference>
<comment type="similarity">
    <text evidence="1 2">Belongs to the iron/ascorbate-dependent oxidoreductase family.</text>
</comment>
<comment type="caution">
    <text evidence="4">The sequence shown here is derived from an EMBL/GenBank/DDBJ whole genome shotgun (WGS) entry which is preliminary data.</text>
</comment>
<dbReference type="SUPFAM" id="SSF51197">
    <property type="entry name" value="Clavaminate synthase-like"/>
    <property type="match status" value="1"/>
</dbReference>
<dbReference type="EMBL" id="CAJPDS010000109">
    <property type="protein sequence ID" value="CAF9938141.1"/>
    <property type="molecule type" value="Genomic_DNA"/>
</dbReference>
<keyword evidence="2" id="KW-0560">Oxidoreductase</keyword>
<keyword evidence="2" id="KW-0408">Iron</keyword>
<evidence type="ECO:0000313" key="4">
    <source>
        <dbReference type="EMBL" id="CAF9938141.1"/>
    </source>
</evidence>
<evidence type="ECO:0000259" key="3">
    <source>
        <dbReference type="PROSITE" id="PS51471"/>
    </source>
</evidence>